<dbReference type="GO" id="GO:0009279">
    <property type="term" value="C:cell outer membrane"/>
    <property type="evidence" value="ECO:0007669"/>
    <property type="project" value="UniProtKB-SubCell"/>
</dbReference>
<dbReference type="CDD" id="cd08977">
    <property type="entry name" value="SusD"/>
    <property type="match status" value="1"/>
</dbReference>
<gene>
    <name evidence="8" type="ORF">L3X37_02265</name>
</gene>
<feature type="domain" description="RagB/SusD" evidence="6">
    <location>
        <begin position="311"/>
        <end position="444"/>
    </location>
</feature>
<dbReference type="PROSITE" id="PS51257">
    <property type="entry name" value="PROKAR_LIPOPROTEIN"/>
    <property type="match status" value="1"/>
</dbReference>
<keyword evidence="3" id="KW-0732">Signal</keyword>
<keyword evidence="5" id="KW-0998">Cell outer membrane</keyword>
<organism evidence="8 9">
    <name type="scientific">Wocania arenilitoris</name>
    <dbReference type="NCBI Taxonomy" id="2044858"/>
    <lineage>
        <taxon>Bacteria</taxon>
        <taxon>Pseudomonadati</taxon>
        <taxon>Bacteroidota</taxon>
        <taxon>Flavobacteriia</taxon>
        <taxon>Flavobacteriales</taxon>
        <taxon>Flavobacteriaceae</taxon>
        <taxon>Wocania</taxon>
    </lineage>
</organism>
<feature type="domain" description="SusD-like N-terminal" evidence="7">
    <location>
        <begin position="37"/>
        <end position="218"/>
    </location>
</feature>
<dbReference type="InterPro" id="IPR033985">
    <property type="entry name" value="SusD-like_N"/>
</dbReference>
<comment type="caution">
    <text evidence="8">The sequence shown here is derived from an EMBL/GenBank/DDBJ whole genome shotgun (WGS) entry which is preliminary data.</text>
</comment>
<comment type="similarity">
    <text evidence="2">Belongs to the SusD family.</text>
</comment>
<protein>
    <submittedName>
        <fullName evidence="8">RagB/SusD family nutrient uptake outer membrane protein</fullName>
    </submittedName>
</protein>
<proteinExistence type="inferred from homology"/>
<dbReference type="RefSeq" id="WP_237238551.1">
    <property type="nucleotide sequence ID" value="NZ_JAKKDU010000002.1"/>
</dbReference>
<dbReference type="EMBL" id="JAKKDU010000002">
    <property type="protein sequence ID" value="MCF7567189.1"/>
    <property type="molecule type" value="Genomic_DNA"/>
</dbReference>
<dbReference type="Gene3D" id="1.25.40.390">
    <property type="match status" value="1"/>
</dbReference>
<dbReference type="Pfam" id="PF07980">
    <property type="entry name" value="SusD_RagB"/>
    <property type="match status" value="1"/>
</dbReference>
<evidence type="ECO:0000256" key="2">
    <source>
        <dbReference type="ARBA" id="ARBA00006275"/>
    </source>
</evidence>
<evidence type="ECO:0000256" key="1">
    <source>
        <dbReference type="ARBA" id="ARBA00004442"/>
    </source>
</evidence>
<sequence length="458" mass="50923">MKYIKYYLFSLGILSVLSCDNELEIAPVSNLSTSSFYQKESDFEQALIGAYSGLKNTYNDVFVFGDVRSDNTIPNESGSVTTLQDFDKFNLNPSNALLESNWNRTYNTINRINLILDRIDDAEIDNSIASRIKGEAQFLRGLNYFNHVRNFGNVPLILNPITANEALEFPQSNPTEVYAQIVSDLKSAANLLPESFSGNDVGRATSIAANALLGKVYLTIGNYVEAESSLRSVLALEGSKVDLLANYADVFDQANEYNAEIIFAVRYANDGLNGNGFNYGFANPLEPNNRATGTDLFDEYEPGDVRRDFTLNTGVAPGEILIYKYGNPGTSGRGESDWPIIRFSDVLLMLSEALNEQSYVADGEAFTLLNRIRNRAGLGPITSTEAPNQETFRLAMEHERRVEFAGEAHRWYDLVRTDRFEDLLGSLGAKSTSNLFPIPLAEIQKINDESILRQNPGY</sequence>
<keyword evidence="9" id="KW-1185">Reference proteome</keyword>
<name>A0AAE3JKH2_9FLAO</name>
<dbReference type="Proteomes" id="UP001199795">
    <property type="component" value="Unassembled WGS sequence"/>
</dbReference>
<accession>A0AAE3JKH2</accession>
<evidence type="ECO:0000256" key="5">
    <source>
        <dbReference type="ARBA" id="ARBA00023237"/>
    </source>
</evidence>
<dbReference type="InterPro" id="IPR012944">
    <property type="entry name" value="SusD_RagB_dom"/>
</dbReference>
<dbReference type="SUPFAM" id="SSF48452">
    <property type="entry name" value="TPR-like"/>
    <property type="match status" value="1"/>
</dbReference>
<evidence type="ECO:0000313" key="9">
    <source>
        <dbReference type="Proteomes" id="UP001199795"/>
    </source>
</evidence>
<evidence type="ECO:0000256" key="4">
    <source>
        <dbReference type="ARBA" id="ARBA00023136"/>
    </source>
</evidence>
<evidence type="ECO:0000259" key="7">
    <source>
        <dbReference type="Pfam" id="PF14322"/>
    </source>
</evidence>
<evidence type="ECO:0000256" key="3">
    <source>
        <dbReference type="ARBA" id="ARBA00022729"/>
    </source>
</evidence>
<comment type="subcellular location">
    <subcellularLocation>
        <location evidence="1">Cell outer membrane</location>
    </subcellularLocation>
</comment>
<keyword evidence="4" id="KW-0472">Membrane</keyword>
<reference evidence="8" key="1">
    <citation type="submission" date="2022-01" db="EMBL/GenBank/DDBJ databases">
        <title>Draft genome sequence of Sabulilitoribacter arenilitoris KCTC 52401.</title>
        <authorList>
            <person name="Oh J.-S."/>
        </authorList>
    </citation>
    <scope>NUCLEOTIDE SEQUENCE</scope>
    <source>
        <strain evidence="8">HMF6543</strain>
    </source>
</reference>
<evidence type="ECO:0000259" key="6">
    <source>
        <dbReference type="Pfam" id="PF07980"/>
    </source>
</evidence>
<dbReference type="AlphaFoldDB" id="A0AAE3JKH2"/>
<evidence type="ECO:0000313" key="8">
    <source>
        <dbReference type="EMBL" id="MCF7567189.1"/>
    </source>
</evidence>
<dbReference type="InterPro" id="IPR011990">
    <property type="entry name" value="TPR-like_helical_dom_sf"/>
</dbReference>
<dbReference type="Pfam" id="PF14322">
    <property type="entry name" value="SusD-like_3"/>
    <property type="match status" value="1"/>
</dbReference>